<dbReference type="InterPro" id="IPR055270">
    <property type="entry name" value="Glyco_tran_10_C"/>
</dbReference>
<keyword evidence="5" id="KW-0472">Membrane</keyword>
<dbReference type="EC" id="2.4.1.-" evidence="5"/>
<dbReference type="InterPro" id="IPR001503">
    <property type="entry name" value="Glyco_trans_10"/>
</dbReference>
<evidence type="ECO:0000256" key="4">
    <source>
        <dbReference type="ARBA" id="ARBA00022679"/>
    </source>
</evidence>
<comment type="pathway">
    <text evidence="1">Protein modification; protein glycosylation.</text>
</comment>
<dbReference type="KEGG" id="ngr:NAEGRDRAFT_61972"/>
<evidence type="ECO:0000259" key="6">
    <source>
        <dbReference type="Pfam" id="PF00852"/>
    </source>
</evidence>
<dbReference type="Proteomes" id="UP000006671">
    <property type="component" value="Unassembled WGS sequence"/>
</dbReference>
<reference evidence="7 8" key="1">
    <citation type="journal article" date="2010" name="Cell">
        <title>The genome of Naegleria gruberi illuminates early eukaryotic versatility.</title>
        <authorList>
            <person name="Fritz-Laylin L.K."/>
            <person name="Prochnik S.E."/>
            <person name="Ginger M.L."/>
            <person name="Dacks J.B."/>
            <person name="Carpenter M.L."/>
            <person name="Field M.C."/>
            <person name="Kuo A."/>
            <person name="Paredez A."/>
            <person name="Chapman J."/>
            <person name="Pham J."/>
            <person name="Shu S."/>
            <person name="Neupane R."/>
            <person name="Cipriano M."/>
            <person name="Mancuso J."/>
            <person name="Tu H."/>
            <person name="Salamov A."/>
            <person name="Lindquist E."/>
            <person name="Shapiro H."/>
            <person name="Lucas S."/>
            <person name="Grigoriev I.V."/>
            <person name="Cande W.Z."/>
            <person name="Fulton C."/>
            <person name="Rokhsar D.S."/>
            <person name="Dawson S.C."/>
        </authorList>
    </citation>
    <scope>NUCLEOTIDE SEQUENCE [LARGE SCALE GENOMIC DNA]</scope>
    <source>
        <strain evidence="7 8">NEG-M</strain>
    </source>
</reference>
<dbReference type="eggNOG" id="KOG2619">
    <property type="taxonomic scope" value="Eukaryota"/>
</dbReference>
<evidence type="ECO:0000313" key="8">
    <source>
        <dbReference type="Proteomes" id="UP000006671"/>
    </source>
</evidence>
<dbReference type="EMBL" id="GG738846">
    <property type="protein sequence ID" value="EFC49958.1"/>
    <property type="molecule type" value="Genomic_DNA"/>
</dbReference>
<evidence type="ECO:0000313" key="7">
    <source>
        <dbReference type="EMBL" id="EFC49958.1"/>
    </source>
</evidence>
<dbReference type="InterPro" id="IPR038577">
    <property type="entry name" value="GT10-like_C_sf"/>
</dbReference>
<keyword evidence="8" id="KW-1185">Reference proteome</keyword>
<keyword evidence="5" id="KW-0333">Golgi apparatus</keyword>
<protein>
    <recommendedName>
        <fullName evidence="5">Fucosyltransferase</fullName>
        <ecNumber evidence="5">2.4.1.-</ecNumber>
    </recommendedName>
</protein>
<evidence type="ECO:0000256" key="1">
    <source>
        <dbReference type="ARBA" id="ARBA00004922"/>
    </source>
</evidence>
<dbReference type="VEuPathDB" id="AmoebaDB:NAEGRDRAFT_61972"/>
<dbReference type="GeneID" id="8858948"/>
<organism evidence="8">
    <name type="scientific">Naegleria gruberi</name>
    <name type="common">Amoeba</name>
    <dbReference type="NCBI Taxonomy" id="5762"/>
    <lineage>
        <taxon>Eukaryota</taxon>
        <taxon>Discoba</taxon>
        <taxon>Heterolobosea</taxon>
        <taxon>Tetramitia</taxon>
        <taxon>Eutetramitia</taxon>
        <taxon>Vahlkampfiidae</taxon>
        <taxon>Naegleria</taxon>
    </lineage>
</organism>
<dbReference type="SUPFAM" id="SSF53756">
    <property type="entry name" value="UDP-Glycosyltransferase/glycogen phosphorylase"/>
    <property type="match status" value="1"/>
</dbReference>
<comment type="similarity">
    <text evidence="2 5">Belongs to the glycosyltransferase 10 family.</text>
</comment>
<keyword evidence="5" id="KW-1133">Transmembrane helix</keyword>
<evidence type="ECO:0000256" key="5">
    <source>
        <dbReference type="RuleBase" id="RU003832"/>
    </source>
</evidence>
<dbReference type="AlphaFoldDB" id="D2UZK5"/>
<sequence length="583" mass="68144">MIHPSAATSGLVNRKKLDEEPIINLQTSNQFIHNEQQFTQKSISNYLIIFSIIINILLFYFLFIVFPRRITSIGDGYNLPNTKWNEVTFLHQHIRSSPSFPKSFNIHDLIAILLTNKETTVGSYQWYKNQLEQFSLLGTTKFKDRVMTRFGFDTERITSPNMFNYFRTFSVKDNCKYQHSCQIYPFNDAIREFNMGNQLDAVLYYYHEPYKYISKPLHSEKKVIGSLWQSLTNFDLEHVSSMEGLQQLSAKIDDLNGENVWRGMRTLSIYMNSEALVEERLSNKIQLVNDKDSMQRFSNSHIDITSCFMKNCTVWINYLYQPIDLDSPKFASKNPTHSSICAFISNCIAGGQLPLRRLLLLRKLGQYVPVRQYGKCFNNAQEGPGGKAFELENNCKFYFAMENSLVPDYITEKFFEGMKALEKGAKILMIYKGAPNIHSFNFPKSMYINIDDYESVDELGKYLKFLNDNPVEFEKRFAQITKSDRIQANKAIDELNYKLGNTIPCRFCKSIGQVKLARYLLFKIGLVPKYYKVNFDEWKEFRSKFNYLGEERLAILDSIYQMAYANLFCPENFRNEFNLGFQY</sequence>
<keyword evidence="3 5" id="KW-0328">Glycosyltransferase</keyword>
<accession>D2UZK5</accession>
<dbReference type="OrthoDB" id="427096at2759"/>
<dbReference type="PANTHER" id="PTHR11929:SF194">
    <property type="entry name" value="ALPHA-(1,3)-FUCOSYLTRANSFERASE 10"/>
    <property type="match status" value="1"/>
</dbReference>
<feature type="domain" description="Fucosyltransferase C-terminal" evidence="6">
    <location>
        <begin position="338"/>
        <end position="513"/>
    </location>
</feature>
<dbReference type="RefSeq" id="XP_002682702.1">
    <property type="nucleotide sequence ID" value="XM_002682656.1"/>
</dbReference>
<keyword evidence="4 5" id="KW-0808">Transferase</keyword>
<dbReference type="Gene3D" id="3.40.50.11660">
    <property type="entry name" value="Glycosyl transferase family 10, C-terminal domain"/>
    <property type="match status" value="1"/>
</dbReference>
<dbReference type="UniPathway" id="UPA00378"/>
<dbReference type="InParanoid" id="D2UZK5"/>
<dbReference type="Pfam" id="PF00852">
    <property type="entry name" value="Glyco_transf_10"/>
    <property type="match status" value="1"/>
</dbReference>
<name>D2UZK5_NAEGR</name>
<gene>
    <name evidence="7" type="ORF">NAEGRDRAFT_61972</name>
</gene>
<dbReference type="PANTHER" id="PTHR11929">
    <property type="entry name" value="ALPHA- 1,3 -FUCOSYLTRANSFERASE"/>
    <property type="match status" value="1"/>
</dbReference>
<comment type="subcellular location">
    <subcellularLocation>
        <location evidence="5">Golgi apparatus</location>
        <location evidence="5">Golgi stack membrane</location>
        <topology evidence="5">Single-pass type II membrane protein</topology>
    </subcellularLocation>
</comment>
<proteinExistence type="inferred from homology"/>
<keyword evidence="5" id="KW-0812">Transmembrane</keyword>
<dbReference type="GO" id="GO:0046920">
    <property type="term" value="F:alpha-(1-&gt;3)-fucosyltransferase activity"/>
    <property type="evidence" value="ECO:0007669"/>
    <property type="project" value="TreeGrafter"/>
</dbReference>
<evidence type="ECO:0000256" key="3">
    <source>
        <dbReference type="ARBA" id="ARBA00022676"/>
    </source>
</evidence>
<dbReference type="GO" id="GO:0032580">
    <property type="term" value="C:Golgi cisterna membrane"/>
    <property type="evidence" value="ECO:0007669"/>
    <property type="project" value="UniProtKB-SubCell"/>
</dbReference>
<evidence type="ECO:0000256" key="2">
    <source>
        <dbReference type="ARBA" id="ARBA00008919"/>
    </source>
</evidence>
<feature type="transmembrane region" description="Helical" evidence="5">
    <location>
        <begin position="46"/>
        <end position="66"/>
    </location>
</feature>